<dbReference type="InterPro" id="IPR014729">
    <property type="entry name" value="Rossmann-like_a/b/a_fold"/>
</dbReference>
<evidence type="ECO:0000256" key="3">
    <source>
        <dbReference type="ARBA" id="ARBA00005201"/>
    </source>
</evidence>
<dbReference type="SMART" id="SM00904">
    <property type="entry name" value="Flavokinase"/>
    <property type="match status" value="1"/>
</dbReference>
<dbReference type="Gene3D" id="2.40.30.30">
    <property type="entry name" value="Riboflavin kinase-like"/>
    <property type="match status" value="1"/>
</dbReference>
<dbReference type="Gene3D" id="3.40.50.620">
    <property type="entry name" value="HUPs"/>
    <property type="match status" value="1"/>
</dbReference>
<protein>
    <recommendedName>
        <fullName evidence="15">Riboflavin biosynthesis protein</fullName>
    </recommendedName>
    <domain>
        <recommendedName>
            <fullName evidence="15">Riboflavin kinase</fullName>
            <ecNumber evidence="15">2.7.1.26</ecNumber>
        </recommendedName>
        <alternativeName>
            <fullName evidence="15">Flavokinase</fullName>
        </alternativeName>
    </domain>
    <domain>
        <recommendedName>
            <fullName evidence="15">FMN adenylyltransferase</fullName>
            <ecNumber evidence="15">2.7.7.2</ecNumber>
        </recommendedName>
        <alternativeName>
            <fullName evidence="15">FAD pyrophosphorylase</fullName>
        </alternativeName>
        <alternativeName>
            <fullName evidence="15">FAD synthase</fullName>
        </alternativeName>
    </domain>
</protein>
<dbReference type="EC" id="2.7.1.26" evidence="15"/>
<evidence type="ECO:0000256" key="9">
    <source>
        <dbReference type="ARBA" id="ARBA00022777"/>
    </source>
</evidence>
<dbReference type="InterPro" id="IPR023468">
    <property type="entry name" value="Riboflavin_kinase"/>
</dbReference>
<evidence type="ECO:0000256" key="8">
    <source>
        <dbReference type="ARBA" id="ARBA00022741"/>
    </source>
</evidence>
<dbReference type="EMBL" id="CP017305">
    <property type="protein sequence ID" value="AOS82865.1"/>
    <property type="molecule type" value="Genomic_DNA"/>
</dbReference>
<dbReference type="AlphaFoldDB" id="A0A1D8D0C0"/>
<proteinExistence type="inferred from homology"/>
<sequence length="321" mass="34932">MRVVVLQGDTILDSATGVPVELKAEPSAVTIGSFDGLHVGHRKIIGSMIGHARELGLRSVVVTFEPHPRIVLDGSDRCAVRLLSTFEEKVSQFRAMSIDLLFVVRFDRKFASKSSEAFIREVLVQRLGARHVTVGYDHGFGSKRSGSEETLLTLGAECGFSVDVVGEVIVAGSPVSSTRIRHLLDAAEIRQANECLGAPFAISGTVVEGDRLGRSIGFPTANLSLPDGCKMLPAHGVYAASVEVDGKEYPAMMNIGRRPTVAEDGEVRVEAHIIGFSGDLYGRFLILRLLGFIRAEKRFGSIDELRAQLELDKKEARLYKK</sequence>
<dbReference type="GO" id="GO:0005524">
    <property type="term" value="F:ATP binding"/>
    <property type="evidence" value="ECO:0007669"/>
    <property type="project" value="UniProtKB-UniRule"/>
</dbReference>
<comment type="catalytic activity">
    <reaction evidence="14 15">
        <text>FMN + ATP + H(+) = FAD + diphosphate</text>
        <dbReference type="Rhea" id="RHEA:17237"/>
        <dbReference type="ChEBI" id="CHEBI:15378"/>
        <dbReference type="ChEBI" id="CHEBI:30616"/>
        <dbReference type="ChEBI" id="CHEBI:33019"/>
        <dbReference type="ChEBI" id="CHEBI:57692"/>
        <dbReference type="ChEBI" id="CHEBI:58210"/>
        <dbReference type="EC" id="2.7.7.2"/>
    </reaction>
</comment>
<dbReference type="InterPro" id="IPR023465">
    <property type="entry name" value="Riboflavin_kinase_dom_sf"/>
</dbReference>
<dbReference type="KEGG" id="clz:BIU88_01080"/>
<keyword evidence="10 15" id="KW-0274">FAD</keyword>
<dbReference type="UniPathway" id="UPA00276">
    <property type="reaction ID" value="UER00406"/>
</dbReference>
<keyword evidence="18" id="KW-1185">Reference proteome</keyword>
<feature type="domain" description="Riboflavin kinase" evidence="16">
    <location>
        <begin position="195"/>
        <end position="321"/>
    </location>
</feature>
<keyword evidence="7 15" id="KW-0548">Nucleotidyltransferase</keyword>
<dbReference type="Pfam" id="PF06574">
    <property type="entry name" value="FAD_syn"/>
    <property type="match status" value="1"/>
</dbReference>
<keyword evidence="5 15" id="KW-0288">FMN</keyword>
<dbReference type="PANTHER" id="PTHR22749:SF6">
    <property type="entry name" value="RIBOFLAVIN KINASE"/>
    <property type="match status" value="1"/>
</dbReference>
<evidence type="ECO:0000256" key="2">
    <source>
        <dbReference type="ARBA" id="ARBA00004726"/>
    </source>
</evidence>
<dbReference type="Pfam" id="PF01687">
    <property type="entry name" value="Flavokinase"/>
    <property type="match status" value="1"/>
</dbReference>
<comment type="function">
    <text evidence="1">Catalyzes the phosphorylation of riboflavin to FMN followed by the adenylation of FMN to FAD.</text>
</comment>
<evidence type="ECO:0000256" key="12">
    <source>
        <dbReference type="ARBA" id="ARBA00023268"/>
    </source>
</evidence>
<accession>A0A1D8D0C0</accession>
<evidence type="ECO:0000256" key="10">
    <source>
        <dbReference type="ARBA" id="ARBA00022827"/>
    </source>
</evidence>
<dbReference type="NCBIfam" id="TIGR00083">
    <property type="entry name" value="ribF"/>
    <property type="match status" value="1"/>
</dbReference>
<keyword evidence="8 15" id="KW-0547">Nucleotide-binding</keyword>
<dbReference type="RefSeq" id="WP_069808596.1">
    <property type="nucleotide sequence ID" value="NZ_CP017305.1"/>
</dbReference>
<dbReference type="PIRSF" id="PIRSF004491">
    <property type="entry name" value="FAD_Synth"/>
    <property type="match status" value="1"/>
</dbReference>
<comment type="similarity">
    <text evidence="15">Belongs to the ribF family.</text>
</comment>
<evidence type="ECO:0000256" key="7">
    <source>
        <dbReference type="ARBA" id="ARBA00022695"/>
    </source>
</evidence>
<dbReference type="GO" id="GO:0003919">
    <property type="term" value="F:FMN adenylyltransferase activity"/>
    <property type="evidence" value="ECO:0007669"/>
    <property type="project" value="UniProtKB-UniRule"/>
</dbReference>
<gene>
    <name evidence="17" type="ORF">BIU88_01080</name>
</gene>
<evidence type="ECO:0000259" key="16">
    <source>
        <dbReference type="SMART" id="SM00904"/>
    </source>
</evidence>
<evidence type="ECO:0000256" key="1">
    <source>
        <dbReference type="ARBA" id="ARBA00002121"/>
    </source>
</evidence>
<dbReference type="GO" id="GO:0009398">
    <property type="term" value="P:FMN biosynthetic process"/>
    <property type="evidence" value="ECO:0007669"/>
    <property type="project" value="UniProtKB-UniRule"/>
</dbReference>
<keyword evidence="4 15" id="KW-0285">Flavoprotein</keyword>
<dbReference type="UniPathway" id="UPA00277">
    <property type="reaction ID" value="UER00407"/>
</dbReference>
<keyword evidence="6 15" id="KW-0808">Transferase</keyword>
<comment type="catalytic activity">
    <reaction evidence="13 15">
        <text>riboflavin + ATP = FMN + ADP + H(+)</text>
        <dbReference type="Rhea" id="RHEA:14357"/>
        <dbReference type="ChEBI" id="CHEBI:15378"/>
        <dbReference type="ChEBI" id="CHEBI:30616"/>
        <dbReference type="ChEBI" id="CHEBI:57986"/>
        <dbReference type="ChEBI" id="CHEBI:58210"/>
        <dbReference type="ChEBI" id="CHEBI:456216"/>
        <dbReference type="EC" id="2.7.1.26"/>
    </reaction>
</comment>
<evidence type="ECO:0000256" key="11">
    <source>
        <dbReference type="ARBA" id="ARBA00022840"/>
    </source>
</evidence>
<dbReference type="STRING" id="274537.BIU88_01080"/>
<dbReference type="GO" id="GO:0008531">
    <property type="term" value="F:riboflavin kinase activity"/>
    <property type="evidence" value="ECO:0007669"/>
    <property type="project" value="UniProtKB-UniRule"/>
</dbReference>
<comment type="pathway">
    <text evidence="2 15">Cofactor biosynthesis; FAD biosynthesis; FAD from FMN: step 1/1.</text>
</comment>
<evidence type="ECO:0000256" key="15">
    <source>
        <dbReference type="PIRNR" id="PIRNR004491"/>
    </source>
</evidence>
<dbReference type="EC" id="2.7.7.2" evidence="15"/>
<dbReference type="CDD" id="cd02064">
    <property type="entry name" value="FAD_synthetase_N"/>
    <property type="match status" value="1"/>
</dbReference>
<evidence type="ECO:0000313" key="17">
    <source>
        <dbReference type="EMBL" id="AOS82865.1"/>
    </source>
</evidence>
<keyword evidence="11 15" id="KW-0067">ATP-binding</keyword>
<dbReference type="SUPFAM" id="SSF82114">
    <property type="entry name" value="Riboflavin kinase-like"/>
    <property type="match status" value="1"/>
</dbReference>
<dbReference type="OrthoDB" id="9803667at2"/>
<comment type="pathway">
    <text evidence="3 15">Cofactor biosynthesis; FMN biosynthesis; FMN from riboflavin (ATP route): step 1/1.</text>
</comment>
<dbReference type="NCBIfam" id="NF004162">
    <property type="entry name" value="PRK05627.1-5"/>
    <property type="match status" value="1"/>
</dbReference>
<dbReference type="FunFam" id="3.40.50.620:FF:000021">
    <property type="entry name" value="Riboflavin biosynthesis protein"/>
    <property type="match status" value="1"/>
</dbReference>
<evidence type="ECO:0000256" key="14">
    <source>
        <dbReference type="ARBA" id="ARBA00049494"/>
    </source>
</evidence>
<dbReference type="Proteomes" id="UP000095185">
    <property type="component" value="Chromosome"/>
</dbReference>
<keyword evidence="9 15" id="KW-0418">Kinase</keyword>
<organism evidence="17 18">
    <name type="scientific">Chlorobaculum limnaeum</name>
    <dbReference type="NCBI Taxonomy" id="274537"/>
    <lineage>
        <taxon>Bacteria</taxon>
        <taxon>Pseudomonadati</taxon>
        <taxon>Chlorobiota</taxon>
        <taxon>Chlorobiia</taxon>
        <taxon>Chlorobiales</taxon>
        <taxon>Chlorobiaceae</taxon>
        <taxon>Chlorobaculum</taxon>
    </lineage>
</organism>
<name>A0A1D8D0C0_CHLLM</name>
<dbReference type="GO" id="GO:0009231">
    <property type="term" value="P:riboflavin biosynthetic process"/>
    <property type="evidence" value="ECO:0007669"/>
    <property type="project" value="InterPro"/>
</dbReference>
<evidence type="ECO:0000256" key="6">
    <source>
        <dbReference type="ARBA" id="ARBA00022679"/>
    </source>
</evidence>
<reference evidence="17" key="1">
    <citation type="submission" date="2016-09" db="EMBL/GenBank/DDBJ databases">
        <title>Genome sequence of Chlorobaculum limnaeum.</title>
        <authorList>
            <person name="Liu Z."/>
            <person name="Tank M."/>
            <person name="Bryant D.A."/>
        </authorList>
    </citation>
    <scope>NUCLEOTIDE SEQUENCE [LARGE SCALE GENOMIC DNA]</scope>
    <source>
        <strain evidence="17">DSM 1677</strain>
    </source>
</reference>
<dbReference type="SUPFAM" id="SSF52374">
    <property type="entry name" value="Nucleotidylyl transferase"/>
    <property type="match status" value="1"/>
</dbReference>
<evidence type="ECO:0000256" key="5">
    <source>
        <dbReference type="ARBA" id="ARBA00022643"/>
    </source>
</evidence>
<dbReference type="InterPro" id="IPR002606">
    <property type="entry name" value="Riboflavin_kinase_bac"/>
</dbReference>
<evidence type="ECO:0000313" key="18">
    <source>
        <dbReference type="Proteomes" id="UP000095185"/>
    </source>
</evidence>
<evidence type="ECO:0000256" key="4">
    <source>
        <dbReference type="ARBA" id="ARBA00022630"/>
    </source>
</evidence>
<evidence type="ECO:0000256" key="13">
    <source>
        <dbReference type="ARBA" id="ARBA00047880"/>
    </source>
</evidence>
<dbReference type="NCBIfam" id="NF004160">
    <property type="entry name" value="PRK05627.1-3"/>
    <property type="match status" value="1"/>
</dbReference>
<keyword evidence="12" id="KW-0511">Multifunctional enzyme</keyword>
<dbReference type="PANTHER" id="PTHR22749">
    <property type="entry name" value="RIBOFLAVIN KINASE/FMN ADENYLYLTRANSFERASE"/>
    <property type="match status" value="1"/>
</dbReference>
<dbReference type="InterPro" id="IPR015865">
    <property type="entry name" value="Riboflavin_kinase_bac/euk"/>
</dbReference>
<dbReference type="InterPro" id="IPR015864">
    <property type="entry name" value="FAD_synthase"/>
</dbReference>
<dbReference type="GO" id="GO:0006747">
    <property type="term" value="P:FAD biosynthetic process"/>
    <property type="evidence" value="ECO:0007669"/>
    <property type="project" value="UniProtKB-UniRule"/>
</dbReference>